<dbReference type="EMBL" id="CP015438">
    <property type="protein sequence ID" value="ANB59724.1"/>
    <property type="molecule type" value="Genomic_DNA"/>
</dbReference>
<evidence type="ECO:0000313" key="2">
    <source>
        <dbReference type="Proteomes" id="UP000076865"/>
    </source>
</evidence>
<dbReference type="PATRIC" id="fig|294699.3.peg.419"/>
<dbReference type="Pfam" id="PF06338">
    <property type="entry name" value="ComK"/>
    <property type="match status" value="1"/>
</dbReference>
<protein>
    <submittedName>
        <fullName evidence="1">ComK family protein</fullName>
    </submittedName>
</protein>
<accession>A0A167TA87</accession>
<keyword evidence="2" id="KW-1185">Reference proteome</keyword>
<reference evidence="1 2" key="1">
    <citation type="journal article" date="2006" name="Syst. Appl. Microbiol.">
        <title>Anoxybacillus amylolyticus sp. nov., a thermophilic amylase producing bacterium isolated from Mount Rittmann (Antarctica).</title>
        <authorList>
            <person name="Poli A."/>
            <person name="Esposito E."/>
            <person name="Lama L."/>
            <person name="Orlando P."/>
            <person name="Nicolaus G."/>
            <person name="de Appolonia F."/>
            <person name="Gambacorta A."/>
            <person name="Nicolaus B."/>
        </authorList>
    </citation>
    <scope>NUCLEOTIDE SEQUENCE [LARGE SCALE GENOMIC DNA]</scope>
    <source>
        <strain evidence="1 2">DSM 15939</strain>
    </source>
</reference>
<dbReference type="InterPro" id="IPR010461">
    <property type="entry name" value="ComK"/>
</dbReference>
<organism evidence="1 2">
    <name type="scientific">Anoxybacteroides amylolyticum</name>
    <dbReference type="NCBI Taxonomy" id="294699"/>
    <lineage>
        <taxon>Bacteria</taxon>
        <taxon>Bacillati</taxon>
        <taxon>Bacillota</taxon>
        <taxon>Bacilli</taxon>
        <taxon>Bacillales</taxon>
        <taxon>Anoxybacillaceae</taxon>
        <taxon>Anoxybacteroides</taxon>
    </lineage>
</organism>
<gene>
    <name evidence="1" type="ORF">GFC30_429</name>
</gene>
<dbReference type="RefSeq" id="WP_409978492.1">
    <property type="nucleotide sequence ID" value="NZ_CP015438.1"/>
</dbReference>
<name>A0A167TA87_9BACL</name>
<dbReference type="KEGG" id="aamy:GFC30_429"/>
<dbReference type="Proteomes" id="UP000076865">
    <property type="component" value="Chromosome"/>
</dbReference>
<dbReference type="AlphaFoldDB" id="A0A167TA87"/>
<sequence length="166" mass="19225">MQYEIKENTQALEPTYNERGELCTIVHETDATYTVASSPLHIVEHSCIYYGCAYEGRLEAAKLILGLKQMVPICVSNALRLYIMPTCSPDSDKCFWLAIRHIHHIEPYRQKKAKVILANGTSLIIDAHRDTLEARRAKTTLLYYTLEMRCGIYKVIEQKFPLWRLF</sequence>
<dbReference type="GO" id="GO:0030420">
    <property type="term" value="P:establishment of competence for transformation"/>
    <property type="evidence" value="ECO:0007669"/>
    <property type="project" value="InterPro"/>
</dbReference>
<evidence type="ECO:0000313" key="1">
    <source>
        <dbReference type="EMBL" id="ANB59724.1"/>
    </source>
</evidence>
<proteinExistence type="predicted"/>